<dbReference type="PANTHER" id="PTHR43418">
    <property type="entry name" value="MULTIFUNCTIONAL TRYPTOPHAN BIOSYNTHESIS PROTEIN-RELATED"/>
    <property type="match status" value="1"/>
</dbReference>
<evidence type="ECO:0000259" key="2">
    <source>
        <dbReference type="Pfam" id="PF00117"/>
    </source>
</evidence>
<accession>A0A432WK68</accession>
<dbReference type="InterPro" id="IPR017926">
    <property type="entry name" value="GATASE"/>
</dbReference>
<dbReference type="PRINTS" id="PR00097">
    <property type="entry name" value="ANTSNTHASEII"/>
</dbReference>
<organism evidence="3 4">
    <name type="scientific">Aliidiomarina sanyensis</name>
    <dbReference type="NCBI Taxonomy" id="1249555"/>
    <lineage>
        <taxon>Bacteria</taxon>
        <taxon>Pseudomonadati</taxon>
        <taxon>Pseudomonadota</taxon>
        <taxon>Gammaproteobacteria</taxon>
        <taxon>Alteromonadales</taxon>
        <taxon>Idiomarinaceae</taxon>
        <taxon>Aliidiomarina</taxon>
    </lineage>
</organism>
<dbReference type="GO" id="GO:0005829">
    <property type="term" value="C:cytosol"/>
    <property type="evidence" value="ECO:0007669"/>
    <property type="project" value="TreeGrafter"/>
</dbReference>
<name>A0A432WK68_9GAMM</name>
<dbReference type="PANTHER" id="PTHR43418:SF4">
    <property type="entry name" value="MULTIFUNCTIONAL TRYPTOPHAN BIOSYNTHESIS PROTEIN"/>
    <property type="match status" value="1"/>
</dbReference>
<dbReference type="EMBL" id="PIPM01000004">
    <property type="protein sequence ID" value="RUO34164.1"/>
    <property type="molecule type" value="Genomic_DNA"/>
</dbReference>
<keyword evidence="1" id="KW-0315">Glutamine amidotransferase</keyword>
<dbReference type="Pfam" id="PF00117">
    <property type="entry name" value="GATase"/>
    <property type="match status" value="1"/>
</dbReference>
<dbReference type="OrthoDB" id="9786812at2"/>
<dbReference type="PROSITE" id="PS51273">
    <property type="entry name" value="GATASE_TYPE_1"/>
    <property type="match status" value="1"/>
</dbReference>
<dbReference type="AlphaFoldDB" id="A0A432WK68"/>
<proteinExistence type="predicted"/>
<dbReference type="RefSeq" id="WP_126776581.1">
    <property type="nucleotide sequence ID" value="NZ_PIPM01000004.1"/>
</dbReference>
<sequence>MILFIDNYDSFTHNLARYFRELGQDVRVVRNDELTVDEMASLQPEALVISPGPCTPNEAGVSLAAIAHFATQIPILGVCLGHQAIGQVFGGQVVRAAQVMHGKRSWIAHDDSALFERLPSCFEVVRYHSLVLEPSTMPACLEVNAWVSEALGDPKEPRVWGEIMALSHKTLPIYGVQFHPESVLSRYGHEILENFCGVVDQFWHKNSDSKRINSQREQLPSA</sequence>
<dbReference type="InterPro" id="IPR050472">
    <property type="entry name" value="Anth_synth/Amidotransfase"/>
</dbReference>
<keyword evidence="4" id="KW-1185">Reference proteome</keyword>
<protein>
    <submittedName>
        <fullName evidence="3">Aminodeoxychorismate/anthranilate synthase component II</fullName>
    </submittedName>
</protein>
<dbReference type="NCBIfam" id="TIGR00566">
    <property type="entry name" value="trpG_papA"/>
    <property type="match status" value="1"/>
</dbReference>
<dbReference type="InterPro" id="IPR029062">
    <property type="entry name" value="Class_I_gatase-like"/>
</dbReference>
<dbReference type="Proteomes" id="UP000288405">
    <property type="component" value="Unassembled WGS sequence"/>
</dbReference>
<dbReference type="Gene3D" id="3.40.50.880">
    <property type="match status" value="1"/>
</dbReference>
<feature type="domain" description="Glutamine amidotransferase" evidence="2">
    <location>
        <begin position="4"/>
        <end position="195"/>
    </location>
</feature>
<reference evidence="3 4" key="1">
    <citation type="journal article" date="2011" name="Front. Microbiol.">
        <title>Genomic signatures of strain selection and enhancement in Bacillus atrophaeus var. globigii, a historical biowarfare simulant.</title>
        <authorList>
            <person name="Gibbons H.S."/>
            <person name="Broomall S.M."/>
            <person name="McNew L.A."/>
            <person name="Daligault H."/>
            <person name="Chapman C."/>
            <person name="Bruce D."/>
            <person name="Karavis M."/>
            <person name="Krepps M."/>
            <person name="McGregor P.A."/>
            <person name="Hong C."/>
            <person name="Park K.H."/>
            <person name="Akmal A."/>
            <person name="Feldman A."/>
            <person name="Lin J.S."/>
            <person name="Chang W.E."/>
            <person name="Higgs B.W."/>
            <person name="Demirev P."/>
            <person name="Lindquist J."/>
            <person name="Liem A."/>
            <person name="Fochler E."/>
            <person name="Read T.D."/>
            <person name="Tapia R."/>
            <person name="Johnson S."/>
            <person name="Bishop-Lilly K.A."/>
            <person name="Detter C."/>
            <person name="Han C."/>
            <person name="Sozhamannan S."/>
            <person name="Rosenzweig C.N."/>
            <person name="Skowronski E.W."/>
        </authorList>
    </citation>
    <scope>NUCLEOTIDE SEQUENCE [LARGE SCALE GENOMIC DNA]</scope>
    <source>
        <strain evidence="3 4">GYP-17</strain>
    </source>
</reference>
<evidence type="ECO:0000256" key="1">
    <source>
        <dbReference type="ARBA" id="ARBA00022962"/>
    </source>
</evidence>
<comment type="caution">
    <text evidence="3">The sequence shown here is derived from an EMBL/GenBank/DDBJ whole genome shotgun (WGS) entry which is preliminary data.</text>
</comment>
<dbReference type="PRINTS" id="PR00099">
    <property type="entry name" value="CPSGATASE"/>
</dbReference>
<dbReference type="SUPFAM" id="SSF52317">
    <property type="entry name" value="Class I glutamine amidotransferase-like"/>
    <property type="match status" value="1"/>
</dbReference>
<dbReference type="GO" id="GO:0004049">
    <property type="term" value="F:anthranilate synthase activity"/>
    <property type="evidence" value="ECO:0007669"/>
    <property type="project" value="TreeGrafter"/>
</dbReference>
<dbReference type="FunFam" id="3.40.50.880:FF:000003">
    <property type="entry name" value="Anthranilate synthase component II"/>
    <property type="match status" value="1"/>
</dbReference>
<dbReference type="CDD" id="cd01743">
    <property type="entry name" value="GATase1_Anthranilate_Synthase"/>
    <property type="match status" value="1"/>
</dbReference>
<dbReference type="PRINTS" id="PR00096">
    <property type="entry name" value="GATASE"/>
</dbReference>
<dbReference type="InterPro" id="IPR006221">
    <property type="entry name" value="TrpG/PapA_dom"/>
</dbReference>
<gene>
    <name evidence="3" type="ORF">CWE11_05400</name>
</gene>
<evidence type="ECO:0000313" key="4">
    <source>
        <dbReference type="Proteomes" id="UP000288405"/>
    </source>
</evidence>
<evidence type="ECO:0000313" key="3">
    <source>
        <dbReference type="EMBL" id="RUO34164.1"/>
    </source>
</evidence>
<dbReference type="GO" id="GO:0000162">
    <property type="term" value="P:L-tryptophan biosynthetic process"/>
    <property type="evidence" value="ECO:0007669"/>
    <property type="project" value="TreeGrafter"/>
</dbReference>